<feature type="transmembrane region" description="Helical" evidence="1">
    <location>
        <begin position="125"/>
        <end position="144"/>
    </location>
</feature>
<sequence>MFKKIQKMKGQVLMIVMILHLILPLFTYTLATTFLYLAVPLEPLLATGVSALLNIPVLLWFYSYDQKNRGSSMTESLKPADSLISIWLLGAALCILGNSAVEVMGLTRISRTYQEAAKALYSPPFALQLLASGLIIPVAEELIFRGMIFASIRDKFSFVLSAVVSAGLFGLYHGNLPQGVYAFIIGLTAAWLYERTKALSAPIMLHISANILSLFITNTELSGLLFQREHAGVTAAVVVLSFVVTVICIIRIYWKNNLKEDIV</sequence>
<feature type="transmembrane region" description="Helical" evidence="1">
    <location>
        <begin position="83"/>
        <end position="105"/>
    </location>
</feature>
<feature type="domain" description="CAAX prenyl protease 2/Lysostaphin resistance protein A-like" evidence="2">
    <location>
        <begin position="125"/>
        <end position="211"/>
    </location>
</feature>
<dbReference type="RefSeq" id="WP_104438393.1">
    <property type="nucleotide sequence ID" value="NZ_PTJA01000011.1"/>
</dbReference>
<dbReference type="InterPro" id="IPR003675">
    <property type="entry name" value="Rce1/LyrA-like_dom"/>
</dbReference>
<keyword evidence="1" id="KW-1133">Transmembrane helix</keyword>
<dbReference type="InterPro" id="IPR052710">
    <property type="entry name" value="CAAX_protease"/>
</dbReference>
<evidence type="ECO:0000259" key="2">
    <source>
        <dbReference type="Pfam" id="PF02517"/>
    </source>
</evidence>
<dbReference type="AlphaFoldDB" id="A0A2S6HNL9"/>
<evidence type="ECO:0000256" key="1">
    <source>
        <dbReference type="SAM" id="Phobius"/>
    </source>
</evidence>
<comment type="caution">
    <text evidence="3">The sequence shown here is derived from an EMBL/GenBank/DDBJ whole genome shotgun (WGS) entry which is preliminary data.</text>
</comment>
<feature type="transmembrane region" description="Helical" evidence="1">
    <location>
        <begin position="205"/>
        <end position="226"/>
    </location>
</feature>
<protein>
    <recommendedName>
        <fullName evidence="2">CAAX prenyl protease 2/Lysostaphin resistance protein A-like domain-containing protein</fullName>
    </recommendedName>
</protein>
<dbReference type="OrthoDB" id="158986at2"/>
<dbReference type="GO" id="GO:0004175">
    <property type="term" value="F:endopeptidase activity"/>
    <property type="evidence" value="ECO:0007669"/>
    <property type="project" value="UniProtKB-ARBA"/>
</dbReference>
<evidence type="ECO:0000313" key="4">
    <source>
        <dbReference type="Proteomes" id="UP000237749"/>
    </source>
</evidence>
<dbReference type="PANTHER" id="PTHR36435:SF1">
    <property type="entry name" value="CAAX AMINO TERMINAL PROTEASE FAMILY PROTEIN"/>
    <property type="match status" value="1"/>
</dbReference>
<keyword evidence="1" id="KW-0812">Transmembrane</keyword>
<proteinExistence type="predicted"/>
<name>A0A2S6HNL9_9FIRM</name>
<dbReference type="GO" id="GO:0080120">
    <property type="term" value="P:CAAX-box protein maturation"/>
    <property type="evidence" value="ECO:0007669"/>
    <property type="project" value="UniProtKB-ARBA"/>
</dbReference>
<keyword evidence="1" id="KW-0472">Membrane</keyword>
<feature type="transmembrane region" description="Helical" evidence="1">
    <location>
        <begin position="232"/>
        <end position="254"/>
    </location>
</feature>
<organism evidence="3 4">
    <name type="scientific">Lacrimispora xylanisolvens</name>
    <dbReference type="NCBI Taxonomy" id="384636"/>
    <lineage>
        <taxon>Bacteria</taxon>
        <taxon>Bacillati</taxon>
        <taxon>Bacillota</taxon>
        <taxon>Clostridia</taxon>
        <taxon>Lachnospirales</taxon>
        <taxon>Lachnospiraceae</taxon>
        <taxon>Lacrimispora</taxon>
    </lineage>
</organism>
<feature type="transmembrane region" description="Helical" evidence="1">
    <location>
        <begin position="12"/>
        <end position="38"/>
    </location>
</feature>
<feature type="transmembrane region" description="Helical" evidence="1">
    <location>
        <begin position="44"/>
        <end position="62"/>
    </location>
</feature>
<dbReference type="Proteomes" id="UP000237749">
    <property type="component" value="Unassembled WGS sequence"/>
</dbReference>
<gene>
    <name evidence="3" type="ORF">BXY41_11134</name>
</gene>
<dbReference type="PANTHER" id="PTHR36435">
    <property type="entry name" value="SLR1288 PROTEIN"/>
    <property type="match status" value="1"/>
</dbReference>
<evidence type="ECO:0000313" key="3">
    <source>
        <dbReference type="EMBL" id="PPK79098.1"/>
    </source>
</evidence>
<dbReference type="EMBL" id="PTJA01000011">
    <property type="protein sequence ID" value="PPK79098.1"/>
    <property type="molecule type" value="Genomic_DNA"/>
</dbReference>
<feature type="transmembrane region" description="Helical" evidence="1">
    <location>
        <begin position="156"/>
        <end position="172"/>
    </location>
</feature>
<feature type="transmembrane region" description="Helical" evidence="1">
    <location>
        <begin position="178"/>
        <end position="193"/>
    </location>
</feature>
<reference evidence="3 4" key="1">
    <citation type="submission" date="2018-02" db="EMBL/GenBank/DDBJ databases">
        <title>Genomic Encyclopedia of Archaeal and Bacterial Type Strains, Phase II (KMG-II): from individual species to whole genera.</title>
        <authorList>
            <person name="Goeker M."/>
        </authorList>
    </citation>
    <scope>NUCLEOTIDE SEQUENCE [LARGE SCALE GENOMIC DNA]</scope>
    <source>
        <strain evidence="3 4">DSM 3808</strain>
    </source>
</reference>
<keyword evidence="4" id="KW-1185">Reference proteome</keyword>
<dbReference type="Pfam" id="PF02517">
    <property type="entry name" value="Rce1-like"/>
    <property type="match status" value="1"/>
</dbReference>
<accession>A0A2S6HNL9</accession>